<comment type="similarity">
    <text evidence="1">Belongs to the WXG100 family.</text>
</comment>
<sequence length="96" mass="10357">MTDITMQSASLDAAADNLVRAARQINSDLDTLEGRLSSMKASWEGSAQTAYVNAKQKWDELMREMITVLEAAANGVEESKAAYKGADARGQDRFGG</sequence>
<dbReference type="SUPFAM" id="SSF140453">
    <property type="entry name" value="EsxAB dimer-like"/>
    <property type="match status" value="1"/>
</dbReference>
<evidence type="ECO:0000313" key="3">
    <source>
        <dbReference type="Proteomes" id="UP001501612"/>
    </source>
</evidence>
<accession>A0ABP5B313</accession>
<comment type="caution">
    <text evidence="2">The sequence shown here is derived from an EMBL/GenBank/DDBJ whole genome shotgun (WGS) entry which is preliminary data.</text>
</comment>
<gene>
    <name evidence="2" type="ORF">GCM10009737_33570</name>
</gene>
<protein>
    <recommendedName>
        <fullName evidence="1">ESAT-6-like protein</fullName>
    </recommendedName>
</protein>
<dbReference type="Pfam" id="PF06013">
    <property type="entry name" value="WXG100"/>
    <property type="match status" value="1"/>
</dbReference>
<evidence type="ECO:0000256" key="1">
    <source>
        <dbReference type="RuleBase" id="RU362001"/>
    </source>
</evidence>
<proteinExistence type="inferred from homology"/>
<dbReference type="RefSeq" id="WP_344008796.1">
    <property type="nucleotide sequence ID" value="NZ_BAAAMY010000011.1"/>
</dbReference>
<dbReference type="NCBIfam" id="TIGR03930">
    <property type="entry name" value="WXG100_ESAT6"/>
    <property type="match status" value="1"/>
</dbReference>
<dbReference type="Proteomes" id="UP001501612">
    <property type="component" value="Unassembled WGS sequence"/>
</dbReference>
<organism evidence="2 3">
    <name type="scientific">Nocardioides lentus</name>
    <dbReference type="NCBI Taxonomy" id="338077"/>
    <lineage>
        <taxon>Bacteria</taxon>
        <taxon>Bacillati</taxon>
        <taxon>Actinomycetota</taxon>
        <taxon>Actinomycetes</taxon>
        <taxon>Propionibacteriales</taxon>
        <taxon>Nocardioidaceae</taxon>
        <taxon>Nocardioides</taxon>
    </lineage>
</organism>
<reference evidence="3" key="1">
    <citation type="journal article" date="2019" name="Int. J. Syst. Evol. Microbiol.">
        <title>The Global Catalogue of Microorganisms (GCM) 10K type strain sequencing project: providing services to taxonomists for standard genome sequencing and annotation.</title>
        <authorList>
            <consortium name="The Broad Institute Genomics Platform"/>
            <consortium name="The Broad Institute Genome Sequencing Center for Infectious Disease"/>
            <person name="Wu L."/>
            <person name="Ma J."/>
        </authorList>
    </citation>
    <scope>NUCLEOTIDE SEQUENCE [LARGE SCALE GENOMIC DNA]</scope>
    <source>
        <strain evidence="3">JCM 14046</strain>
    </source>
</reference>
<dbReference type="InterPro" id="IPR010310">
    <property type="entry name" value="T7SS_ESAT-6-like"/>
</dbReference>
<evidence type="ECO:0000313" key="2">
    <source>
        <dbReference type="EMBL" id="GAA1928935.1"/>
    </source>
</evidence>
<dbReference type="EMBL" id="BAAAMY010000011">
    <property type="protein sequence ID" value="GAA1928935.1"/>
    <property type="molecule type" value="Genomic_DNA"/>
</dbReference>
<dbReference type="Gene3D" id="1.10.287.1060">
    <property type="entry name" value="ESAT-6-like"/>
    <property type="match status" value="1"/>
</dbReference>
<name>A0ABP5B313_9ACTN</name>
<keyword evidence="3" id="KW-1185">Reference proteome</keyword>
<dbReference type="InterPro" id="IPR036689">
    <property type="entry name" value="ESAT-6-like_sf"/>
</dbReference>